<dbReference type="GO" id="GO:0003690">
    <property type="term" value="F:double-stranded DNA binding"/>
    <property type="evidence" value="ECO:0007669"/>
    <property type="project" value="TreeGrafter"/>
</dbReference>
<keyword evidence="6 8" id="KW-0234">DNA repair</keyword>
<dbReference type="AlphaFoldDB" id="A0A5A7UBE2"/>
<keyword evidence="4 8" id="KW-0805">Transcription regulation</keyword>
<dbReference type="PANTHER" id="PTHR13152">
    <property type="entry name" value="TFIIH, POLYPEPTIDE 4"/>
    <property type="match status" value="1"/>
</dbReference>
<evidence type="ECO:0000256" key="4">
    <source>
        <dbReference type="ARBA" id="ARBA00023015"/>
    </source>
</evidence>
<keyword evidence="7 8" id="KW-0539">Nucleus</keyword>
<dbReference type="GO" id="GO:0000439">
    <property type="term" value="C:transcription factor TFIIH core complex"/>
    <property type="evidence" value="ECO:0007669"/>
    <property type="project" value="InterPro"/>
</dbReference>
<dbReference type="InterPro" id="IPR040662">
    <property type="entry name" value="Tfb2_C"/>
</dbReference>
<reference evidence="10 11" key="1">
    <citation type="submission" date="2019-08" db="EMBL/GenBank/DDBJ databases">
        <title>Draft genome sequences of two oriental melons (Cucumis melo L. var makuwa).</title>
        <authorList>
            <person name="Kwon S.-Y."/>
        </authorList>
    </citation>
    <scope>NUCLEOTIDE SEQUENCE [LARGE SCALE GENOMIC DNA]</scope>
    <source>
        <strain evidence="11">cv. SW 3</strain>
        <tissue evidence="10">Leaf</tissue>
    </source>
</reference>
<dbReference type="PANTHER" id="PTHR13152:SF0">
    <property type="entry name" value="GENERAL TRANSCRIPTION FACTOR IIH SUBUNIT 4"/>
    <property type="match status" value="1"/>
</dbReference>
<comment type="caution">
    <text evidence="10">The sequence shown here is derived from an EMBL/GenBank/DDBJ whole genome shotgun (WGS) entry which is preliminary data.</text>
</comment>
<dbReference type="OrthoDB" id="364513at2759"/>
<dbReference type="GO" id="GO:0006289">
    <property type="term" value="P:nucleotide-excision repair"/>
    <property type="evidence" value="ECO:0007669"/>
    <property type="project" value="InterPro"/>
</dbReference>
<name>A0A5A7UBE2_CUCMM</name>
<evidence type="ECO:0000256" key="1">
    <source>
        <dbReference type="ARBA" id="ARBA00004123"/>
    </source>
</evidence>
<protein>
    <recommendedName>
        <fullName evidence="8">RNA polymerase II transcription factor B subunit 2</fullName>
    </recommendedName>
</protein>
<dbReference type="Gene3D" id="3.30.70.2610">
    <property type="match status" value="1"/>
</dbReference>
<evidence type="ECO:0000256" key="8">
    <source>
        <dbReference type="RuleBase" id="RU364024"/>
    </source>
</evidence>
<evidence type="ECO:0000313" key="11">
    <source>
        <dbReference type="Proteomes" id="UP000321393"/>
    </source>
</evidence>
<evidence type="ECO:0000256" key="2">
    <source>
        <dbReference type="ARBA" id="ARBA00007132"/>
    </source>
</evidence>
<organism evidence="10 11">
    <name type="scientific">Cucumis melo var. makuwa</name>
    <name type="common">Oriental melon</name>
    <dbReference type="NCBI Taxonomy" id="1194695"/>
    <lineage>
        <taxon>Eukaryota</taxon>
        <taxon>Viridiplantae</taxon>
        <taxon>Streptophyta</taxon>
        <taxon>Embryophyta</taxon>
        <taxon>Tracheophyta</taxon>
        <taxon>Spermatophyta</taxon>
        <taxon>Magnoliopsida</taxon>
        <taxon>eudicotyledons</taxon>
        <taxon>Gunneridae</taxon>
        <taxon>Pentapetalae</taxon>
        <taxon>rosids</taxon>
        <taxon>fabids</taxon>
        <taxon>Cucurbitales</taxon>
        <taxon>Cucurbitaceae</taxon>
        <taxon>Benincaseae</taxon>
        <taxon>Cucumis</taxon>
    </lineage>
</organism>
<comment type="function">
    <text evidence="8">Component of the general transcription and DNA repair factor IIH (TFIIH) core complex which is involved in general and transcription-coupled nucleotide excision repair (NER) of damaged DNA.</text>
</comment>
<proteinExistence type="inferred from homology"/>
<dbReference type="InterPro" id="IPR004598">
    <property type="entry name" value="TFIIH_p52/Tfb2"/>
</dbReference>
<dbReference type="STRING" id="1194695.A0A5A7UBE2"/>
<dbReference type="GO" id="GO:0005675">
    <property type="term" value="C:transcription factor TFIIH holo complex"/>
    <property type="evidence" value="ECO:0007669"/>
    <property type="project" value="TreeGrafter"/>
</dbReference>
<dbReference type="EMBL" id="SSTE01010327">
    <property type="protein sequence ID" value="KAA0052694.1"/>
    <property type="molecule type" value="Genomic_DNA"/>
</dbReference>
<sequence length="591" mass="67797">MPQVKIIAKNFMDMVASLPAMKLDQLYENAFICEAILRSLPPLAKKFVLQMLYIDAPVSAKSMEEWVLPDGVSKYKVAVDRLIQLRVFIETADRKRETTYRLNPTFQANLQKLLIHGEVLAREPMPSNITVRLPSLEDLEAYALDQWECFLLQLINSGQAEKPSNISSSVMKVFQKGLLSQRLKSCSMYSSLYFARYLIKCYVWYSRDKEAPRLTESGFQFLLMETNAQLWYIIREYISNAEERGVDPADLISFLLELSFHVTGEAYDIDTLSDEQRYAIKDLADLGLVKLQQGRKESWFIPTKLATNLSMSLADSSSRKQGFVVVETNFRMYAYSSSKLHCEILRLFSRIEYQLPNLIVGAITKESLYNAFKNGITAEQIVTFLQQNAHPRVAERIPSVPENVTDQIRLWESDLNRVDITPAHFYDEFPSREVFEAACDYAREWNGLLWEDSKNLRLDGEENGLKVFGGIGRKEYCADDNGSNWGPLVCKTNVITTTPQQLVGNPWEIMALLVVANAPCKKVKRAVRHGDTNGKFGKYPKLTVVRFEKARLWLSSWIAKKRLWFRKEPKKYAIPRMFSQLALCRVVAVLS</sequence>
<evidence type="ECO:0000313" key="10">
    <source>
        <dbReference type="EMBL" id="KAA0052694.1"/>
    </source>
</evidence>
<dbReference type="Pfam" id="PF03849">
    <property type="entry name" value="Tfb2"/>
    <property type="match status" value="1"/>
</dbReference>
<feature type="domain" description="Transcription factor Tfb2 C-terminal" evidence="9">
    <location>
        <begin position="406"/>
        <end position="464"/>
    </location>
</feature>
<evidence type="ECO:0000256" key="7">
    <source>
        <dbReference type="ARBA" id="ARBA00023242"/>
    </source>
</evidence>
<evidence type="ECO:0000256" key="5">
    <source>
        <dbReference type="ARBA" id="ARBA00023163"/>
    </source>
</evidence>
<accession>A0A5A7UBE2</accession>
<comment type="similarity">
    <text evidence="2 8">Belongs to the TFB2 family.</text>
</comment>
<evidence type="ECO:0000256" key="3">
    <source>
        <dbReference type="ARBA" id="ARBA00022763"/>
    </source>
</evidence>
<dbReference type="Proteomes" id="UP000321393">
    <property type="component" value="Unassembled WGS sequence"/>
</dbReference>
<keyword evidence="3 8" id="KW-0227">DNA damage</keyword>
<keyword evidence="5 8" id="KW-0804">Transcription</keyword>
<evidence type="ECO:0000259" key="9">
    <source>
        <dbReference type="Pfam" id="PF18307"/>
    </source>
</evidence>
<evidence type="ECO:0000256" key="6">
    <source>
        <dbReference type="ARBA" id="ARBA00023204"/>
    </source>
</evidence>
<dbReference type="GO" id="GO:0001671">
    <property type="term" value="F:ATPase activator activity"/>
    <property type="evidence" value="ECO:0007669"/>
    <property type="project" value="InterPro"/>
</dbReference>
<gene>
    <name evidence="10" type="ORF">E6C27_scaffold120G003070</name>
</gene>
<comment type="subcellular location">
    <subcellularLocation>
        <location evidence="1 8">Nucleus</location>
    </subcellularLocation>
</comment>
<dbReference type="Pfam" id="PF18307">
    <property type="entry name" value="Tfb2_C"/>
    <property type="match status" value="1"/>
</dbReference>